<dbReference type="SUPFAM" id="SSF69318">
    <property type="entry name" value="Integrin alpha N-terminal domain"/>
    <property type="match status" value="1"/>
</dbReference>
<dbReference type="InterPro" id="IPR028994">
    <property type="entry name" value="Integrin_alpha_N"/>
</dbReference>
<gene>
    <name evidence="2" type="ORF">RMAR0315_LOCUS9218</name>
</gene>
<dbReference type="AlphaFoldDB" id="A0A7S0G5B7"/>
<protein>
    <recommendedName>
        <fullName evidence="3">ASPIC/UnbV domain-containing protein</fullName>
    </recommendedName>
</protein>
<reference evidence="2" key="1">
    <citation type="submission" date="2021-01" db="EMBL/GenBank/DDBJ databases">
        <authorList>
            <person name="Corre E."/>
            <person name="Pelletier E."/>
            <person name="Niang G."/>
            <person name="Scheremetjew M."/>
            <person name="Finn R."/>
            <person name="Kale V."/>
            <person name="Holt S."/>
            <person name="Cochrane G."/>
            <person name="Meng A."/>
            <person name="Brown T."/>
            <person name="Cohen L."/>
        </authorList>
    </citation>
    <scope>NUCLEOTIDE SEQUENCE</scope>
    <source>
        <strain evidence="2">UTEX LB 2760</strain>
    </source>
</reference>
<proteinExistence type="predicted"/>
<sequence length="100" mass="11264">MDLYIARGRIQENKIVSNILWERRDNIYYPISEERGLPVGARHYHATFGDFNNDGHVDIFVSGATLFKPPQIPDLPLMSVGDGSFSRGRARSKSTSEPGR</sequence>
<organism evidence="2">
    <name type="scientific">Rhodosorus marinus</name>
    <dbReference type="NCBI Taxonomy" id="101924"/>
    <lineage>
        <taxon>Eukaryota</taxon>
        <taxon>Rhodophyta</taxon>
        <taxon>Stylonematophyceae</taxon>
        <taxon>Stylonematales</taxon>
        <taxon>Stylonemataceae</taxon>
        <taxon>Rhodosorus</taxon>
    </lineage>
</organism>
<dbReference type="EMBL" id="HBEK01016839">
    <property type="protein sequence ID" value="CAD8399226.1"/>
    <property type="molecule type" value="Transcribed_RNA"/>
</dbReference>
<accession>A0A7S0G5B7</accession>
<name>A0A7S0G5B7_9RHOD</name>
<evidence type="ECO:0008006" key="3">
    <source>
        <dbReference type="Google" id="ProtNLM"/>
    </source>
</evidence>
<evidence type="ECO:0000256" key="1">
    <source>
        <dbReference type="SAM" id="MobiDB-lite"/>
    </source>
</evidence>
<evidence type="ECO:0000313" key="2">
    <source>
        <dbReference type="EMBL" id="CAD8399226.1"/>
    </source>
</evidence>
<feature type="region of interest" description="Disordered" evidence="1">
    <location>
        <begin position="78"/>
        <end position="100"/>
    </location>
</feature>